<dbReference type="Proteomes" id="UP001337305">
    <property type="component" value="Unassembled WGS sequence"/>
</dbReference>
<name>A0ABU7XVB8_9FLAO</name>
<dbReference type="PANTHER" id="PTHR42831:SF3">
    <property type="entry name" value="1,2-PHENYLACETYL-COA EPOXIDASE, SUBUNIT D-RELATED"/>
    <property type="match status" value="1"/>
</dbReference>
<dbReference type="InterPro" id="IPR052339">
    <property type="entry name" value="Fe-S_Maturation_MIP18"/>
</dbReference>
<gene>
    <name evidence="3" type="primary">paaJ</name>
    <name evidence="3" type="ORF">N1F79_16120</name>
</gene>
<dbReference type="Gene3D" id="3.30.300.130">
    <property type="entry name" value="Fe-S cluster assembly (FSCA)"/>
    <property type="match status" value="1"/>
</dbReference>
<proteinExistence type="predicted"/>
<feature type="domain" description="PaaD zinc beta ribbon" evidence="2">
    <location>
        <begin position="125"/>
        <end position="175"/>
    </location>
</feature>
<dbReference type="RefSeq" id="WP_303306982.1">
    <property type="nucleotide sequence ID" value="NZ_JAODOP010000004.1"/>
</dbReference>
<sequence length="178" mass="19279">MNKFKDIPYSSKSSSPLGKIDGALIPILAQVSDPEIPVLSILDMGVVRSAKIVNGEVLIKITPTYSGCPAMDVIGDDIKLALKQAGFNSKVTLVLSPAWTTDWITEKGRRALEKYGIAAPLEADADKEVLLEGKKLVKCTNCGSKNTTLVSQFGSTACKALFKCEDCQEPFDYFKCLK</sequence>
<reference evidence="3 4" key="1">
    <citation type="submission" date="2022-09" db="EMBL/GenBank/DDBJ databases">
        <title>Genome sequencing of Flavivirga sp. MEBiC05379.</title>
        <authorList>
            <person name="Oh H.-M."/>
            <person name="Kwon K.K."/>
            <person name="Park M.J."/>
            <person name="Yang S.-H."/>
        </authorList>
    </citation>
    <scope>NUCLEOTIDE SEQUENCE [LARGE SCALE GENOMIC DNA]</scope>
    <source>
        <strain evidence="3 4">MEBiC05379</strain>
    </source>
</reference>
<organism evidence="3 4">
    <name type="scientific">Flavivirga spongiicola</name>
    <dbReference type="NCBI Taxonomy" id="421621"/>
    <lineage>
        <taxon>Bacteria</taxon>
        <taxon>Pseudomonadati</taxon>
        <taxon>Bacteroidota</taxon>
        <taxon>Flavobacteriia</taxon>
        <taxon>Flavobacteriales</taxon>
        <taxon>Flavobacteriaceae</taxon>
        <taxon>Flavivirga</taxon>
    </lineage>
</organism>
<evidence type="ECO:0000313" key="3">
    <source>
        <dbReference type="EMBL" id="MEF3834665.1"/>
    </source>
</evidence>
<dbReference type="PANTHER" id="PTHR42831">
    <property type="entry name" value="FE-S PROTEIN MATURATION AUXILIARY FACTOR YITW"/>
    <property type="match status" value="1"/>
</dbReference>
<dbReference type="InterPro" id="IPR034904">
    <property type="entry name" value="FSCA_dom_sf"/>
</dbReference>
<dbReference type="Pfam" id="PF23451">
    <property type="entry name" value="Zn_ribbon_PaaD"/>
    <property type="match status" value="1"/>
</dbReference>
<protein>
    <submittedName>
        <fullName evidence="3">Phenylacetate-CoA oxygenase subunit PaaJ</fullName>
    </submittedName>
</protein>
<dbReference type="NCBIfam" id="TIGR02159">
    <property type="entry name" value="PA_CoA_Oxy4"/>
    <property type="match status" value="1"/>
</dbReference>
<accession>A0ABU7XVB8</accession>
<feature type="domain" description="MIP18 family-like" evidence="1">
    <location>
        <begin position="28"/>
        <end position="84"/>
    </location>
</feature>
<dbReference type="SUPFAM" id="SSF117916">
    <property type="entry name" value="Fe-S cluster assembly (FSCA) domain-like"/>
    <property type="match status" value="1"/>
</dbReference>
<dbReference type="InterPro" id="IPR002744">
    <property type="entry name" value="MIP18-like"/>
</dbReference>
<dbReference type="InterPro" id="IPR011883">
    <property type="entry name" value="PaaD-like"/>
</dbReference>
<evidence type="ECO:0000259" key="1">
    <source>
        <dbReference type="Pfam" id="PF01883"/>
    </source>
</evidence>
<dbReference type="EMBL" id="JAODOP010000004">
    <property type="protein sequence ID" value="MEF3834665.1"/>
    <property type="molecule type" value="Genomic_DNA"/>
</dbReference>
<comment type="caution">
    <text evidence="3">The sequence shown here is derived from an EMBL/GenBank/DDBJ whole genome shotgun (WGS) entry which is preliminary data.</text>
</comment>
<keyword evidence="4" id="KW-1185">Reference proteome</keyword>
<evidence type="ECO:0000313" key="4">
    <source>
        <dbReference type="Proteomes" id="UP001337305"/>
    </source>
</evidence>
<dbReference type="Pfam" id="PF01883">
    <property type="entry name" value="FeS_assembly_P"/>
    <property type="match status" value="1"/>
</dbReference>
<evidence type="ECO:0000259" key="2">
    <source>
        <dbReference type="Pfam" id="PF23451"/>
    </source>
</evidence>
<dbReference type="InterPro" id="IPR056572">
    <property type="entry name" value="Zn_ribbon_PaaD"/>
</dbReference>